<dbReference type="PANTHER" id="PTHR24379">
    <property type="entry name" value="KRAB AND ZINC FINGER DOMAIN-CONTAINING"/>
    <property type="match status" value="1"/>
</dbReference>
<dbReference type="VEuPathDB" id="VectorBase:LOC119180661"/>
<sequence>MSSLENVQSLQNKLLMLNLLTTSKLDKSVGAFTSQLDPQNVVRFFKCMESSCDFCTDEEDKFKDHLRAHVDPPHCTYCNEVAANEQLLVEHMVAEHGSCRFQCALCFYRSQTVTHIRVHAIMVHKSKSLYWYACTERVPTSSKLVDQGKDHISGYVCKDCSFRSLSTERFFEHLSVIHPGPSSLSCHICSAQVGGPSSLIDHYMEMHNIRAFHCLFCDFGSQFDWDVIVHMSECHPGRPFKIYCRGKDMPSSFRTLKDLERSNIKDSIPASFSSFSRHSLKNKWQQENEGKEYCRDLSVNVEVPVKKELEKCSNSEKSVFMPGFAMSETKCKCGAIFNDVGMLFQHLTEEHTKEHCFDCFKCMRLTAASVGDLFAHIVDCHTAFFRCCYKKCIFIGESQQSVDDHVMQAHQCFDLPKEEATETYHNVTCVNTESDTRPPSNLDKGDDMTTCPEEPSENNYGWSLLEGGIVYSCTLCCQNDMQPLDFFRHMSLGHGIKFFCGHCKKGYKLWKQMVMHHSRCHSELQLSVKSFEKNKLEDVTSESQSNCDKEGQNGADSKLATSNDAELKDAGKAFKSTLARKTSQESFIETAAQSARRIDSSNLHVPPLSMASHYSHTHKKAPPSSSKELKQLTVKSGPLQPAPLGKNYATCGQQKKSQPGYSNAASRQKDEYSRTRPESTRSVPEFSPSSKTSIPQTAVRKLSPASSAYHKKGLPKENERKALQRKDDCKPSLFCGHCLKGYKLLKPLVTHQKTVHPELPPSIRKLHMEKLEDITSDDASKYKHQGATKSAWLDECDPVGNESTSEVSLSDGINDTDYERSRSDSVRALKRKPKWRRITLISSDSEDDEDPIASKLSCRVEEFSYYGKPVEPIDTNDIYIRIHEGDFRIAFSQFARIVNVSPIVLVHKEILM</sequence>
<dbReference type="InterPro" id="IPR013087">
    <property type="entry name" value="Znf_C2H2_type"/>
</dbReference>
<dbReference type="OrthoDB" id="6489757at2759"/>
<dbReference type="EMBL" id="JABSTU010000001">
    <property type="protein sequence ID" value="KAH8038422.1"/>
    <property type="molecule type" value="Genomic_DNA"/>
</dbReference>
<dbReference type="SMART" id="SM00355">
    <property type="entry name" value="ZnF_C2H2"/>
    <property type="match status" value="12"/>
</dbReference>
<dbReference type="PANTHER" id="PTHR24379:SF121">
    <property type="entry name" value="C2H2-TYPE DOMAIN-CONTAINING PROTEIN"/>
    <property type="match status" value="1"/>
</dbReference>
<evidence type="ECO:0000313" key="8">
    <source>
        <dbReference type="EMBL" id="KAH8038422.1"/>
    </source>
</evidence>
<keyword evidence="2" id="KW-0677">Repeat</keyword>
<dbReference type="PROSITE" id="PS50157">
    <property type="entry name" value="ZINC_FINGER_C2H2_2"/>
    <property type="match status" value="1"/>
</dbReference>
<name>A0A9J6EVQ3_RHIMP</name>
<reference evidence="8" key="1">
    <citation type="journal article" date="2020" name="Cell">
        <title>Large-Scale Comparative Analyses of Tick Genomes Elucidate Their Genetic Diversity and Vector Capacities.</title>
        <authorList>
            <consortium name="Tick Genome and Microbiome Consortium (TIGMIC)"/>
            <person name="Jia N."/>
            <person name="Wang J."/>
            <person name="Shi W."/>
            <person name="Du L."/>
            <person name="Sun Y."/>
            <person name="Zhan W."/>
            <person name="Jiang J.F."/>
            <person name="Wang Q."/>
            <person name="Zhang B."/>
            <person name="Ji P."/>
            <person name="Bell-Sakyi L."/>
            <person name="Cui X.M."/>
            <person name="Yuan T.T."/>
            <person name="Jiang B.G."/>
            <person name="Yang W.F."/>
            <person name="Lam T.T."/>
            <person name="Chang Q.C."/>
            <person name="Ding S.J."/>
            <person name="Wang X.J."/>
            <person name="Zhu J.G."/>
            <person name="Ruan X.D."/>
            <person name="Zhao L."/>
            <person name="Wei J.T."/>
            <person name="Ye R.Z."/>
            <person name="Que T.C."/>
            <person name="Du C.H."/>
            <person name="Zhou Y.H."/>
            <person name="Cheng J.X."/>
            <person name="Dai P.F."/>
            <person name="Guo W.B."/>
            <person name="Han X.H."/>
            <person name="Huang E.J."/>
            <person name="Li L.F."/>
            <person name="Wei W."/>
            <person name="Gao Y.C."/>
            <person name="Liu J.Z."/>
            <person name="Shao H.Z."/>
            <person name="Wang X."/>
            <person name="Wang C.C."/>
            <person name="Yang T.C."/>
            <person name="Huo Q.B."/>
            <person name="Li W."/>
            <person name="Chen H.Y."/>
            <person name="Chen S.E."/>
            <person name="Zhou L.G."/>
            <person name="Ni X.B."/>
            <person name="Tian J.H."/>
            <person name="Sheng Y."/>
            <person name="Liu T."/>
            <person name="Pan Y.S."/>
            <person name="Xia L.Y."/>
            <person name="Li J."/>
            <person name="Zhao F."/>
            <person name="Cao W.C."/>
        </authorList>
    </citation>
    <scope>NUCLEOTIDE SEQUENCE</scope>
    <source>
        <strain evidence="8">Rmic-2018</strain>
    </source>
</reference>
<accession>A0A9J6EVQ3</accession>
<gene>
    <name evidence="8" type="ORF">HPB51_001536</name>
</gene>
<evidence type="ECO:0000259" key="7">
    <source>
        <dbReference type="PROSITE" id="PS50157"/>
    </source>
</evidence>
<reference evidence="8" key="2">
    <citation type="submission" date="2021-09" db="EMBL/GenBank/DDBJ databases">
        <authorList>
            <person name="Jia N."/>
            <person name="Wang J."/>
            <person name="Shi W."/>
            <person name="Du L."/>
            <person name="Sun Y."/>
            <person name="Zhan W."/>
            <person name="Jiang J."/>
            <person name="Wang Q."/>
            <person name="Zhang B."/>
            <person name="Ji P."/>
            <person name="Sakyi L.B."/>
            <person name="Cui X."/>
            <person name="Yuan T."/>
            <person name="Jiang B."/>
            <person name="Yang W."/>
            <person name="Lam T.T.-Y."/>
            <person name="Chang Q."/>
            <person name="Ding S."/>
            <person name="Wang X."/>
            <person name="Zhu J."/>
            <person name="Ruan X."/>
            <person name="Zhao L."/>
            <person name="Wei J."/>
            <person name="Que T."/>
            <person name="Du C."/>
            <person name="Cheng J."/>
            <person name="Dai P."/>
            <person name="Han X."/>
            <person name="Huang E."/>
            <person name="Gao Y."/>
            <person name="Liu J."/>
            <person name="Shao H."/>
            <person name="Ye R."/>
            <person name="Li L."/>
            <person name="Wei W."/>
            <person name="Wang X."/>
            <person name="Wang C."/>
            <person name="Huo Q."/>
            <person name="Li W."/>
            <person name="Guo W."/>
            <person name="Chen H."/>
            <person name="Chen S."/>
            <person name="Zhou L."/>
            <person name="Zhou L."/>
            <person name="Ni X."/>
            <person name="Tian J."/>
            <person name="Zhou Y."/>
            <person name="Sheng Y."/>
            <person name="Liu T."/>
            <person name="Pan Y."/>
            <person name="Xia L."/>
            <person name="Li J."/>
            <person name="Zhao F."/>
            <person name="Cao W."/>
        </authorList>
    </citation>
    <scope>NUCLEOTIDE SEQUENCE</scope>
    <source>
        <strain evidence="8">Rmic-2018</strain>
        <tissue evidence="8">Larvae</tissue>
    </source>
</reference>
<keyword evidence="9" id="KW-1185">Reference proteome</keyword>
<dbReference type="PROSITE" id="PS00028">
    <property type="entry name" value="ZINC_FINGER_C2H2_1"/>
    <property type="match status" value="2"/>
</dbReference>
<dbReference type="Proteomes" id="UP000821866">
    <property type="component" value="Chromosome 1"/>
</dbReference>
<evidence type="ECO:0000256" key="1">
    <source>
        <dbReference type="ARBA" id="ARBA00022723"/>
    </source>
</evidence>
<evidence type="ECO:0000256" key="6">
    <source>
        <dbReference type="SAM" id="MobiDB-lite"/>
    </source>
</evidence>
<evidence type="ECO:0000256" key="3">
    <source>
        <dbReference type="ARBA" id="ARBA00022771"/>
    </source>
</evidence>
<keyword evidence="3 5" id="KW-0863">Zinc-finger</keyword>
<evidence type="ECO:0000256" key="2">
    <source>
        <dbReference type="ARBA" id="ARBA00022737"/>
    </source>
</evidence>
<evidence type="ECO:0000256" key="4">
    <source>
        <dbReference type="ARBA" id="ARBA00022833"/>
    </source>
</evidence>
<dbReference type="OMA" id="CMESSCD"/>
<feature type="compositionally biased region" description="Basic and acidic residues" evidence="6">
    <location>
        <begin position="714"/>
        <end position="725"/>
    </location>
</feature>
<evidence type="ECO:0000313" key="9">
    <source>
        <dbReference type="Proteomes" id="UP000821866"/>
    </source>
</evidence>
<dbReference type="AlphaFoldDB" id="A0A9J6EVQ3"/>
<evidence type="ECO:0000256" key="5">
    <source>
        <dbReference type="PROSITE-ProRule" id="PRU00042"/>
    </source>
</evidence>
<feature type="compositionally biased region" description="Polar residues" evidence="6">
    <location>
        <begin position="650"/>
        <end position="666"/>
    </location>
</feature>
<dbReference type="Gene3D" id="3.30.160.60">
    <property type="entry name" value="Classic Zinc Finger"/>
    <property type="match status" value="1"/>
</dbReference>
<protein>
    <recommendedName>
        <fullName evidence="7">C2H2-type domain-containing protein</fullName>
    </recommendedName>
</protein>
<keyword evidence="1" id="KW-0479">Metal-binding</keyword>
<dbReference type="GO" id="GO:0008270">
    <property type="term" value="F:zinc ion binding"/>
    <property type="evidence" value="ECO:0007669"/>
    <property type="project" value="UniProtKB-KW"/>
</dbReference>
<feature type="domain" description="C2H2-type" evidence="7">
    <location>
        <begin position="733"/>
        <end position="761"/>
    </location>
</feature>
<proteinExistence type="predicted"/>
<feature type="compositionally biased region" description="Polar residues" evidence="6">
    <location>
        <begin position="687"/>
        <end position="696"/>
    </location>
</feature>
<feature type="region of interest" description="Disordered" evidence="6">
    <location>
        <begin position="590"/>
        <end position="725"/>
    </location>
</feature>
<comment type="caution">
    <text evidence="8">The sequence shown here is derived from an EMBL/GenBank/DDBJ whole genome shotgun (WGS) entry which is preliminary data.</text>
</comment>
<keyword evidence="4" id="KW-0862">Zinc</keyword>
<feature type="region of interest" description="Disordered" evidence="6">
    <location>
        <begin position="539"/>
        <end position="562"/>
    </location>
</feature>
<feature type="compositionally biased region" description="Basic and acidic residues" evidence="6">
    <location>
        <begin position="667"/>
        <end position="679"/>
    </location>
</feature>
<organism evidence="8 9">
    <name type="scientific">Rhipicephalus microplus</name>
    <name type="common">Cattle tick</name>
    <name type="synonym">Boophilus microplus</name>
    <dbReference type="NCBI Taxonomy" id="6941"/>
    <lineage>
        <taxon>Eukaryota</taxon>
        <taxon>Metazoa</taxon>
        <taxon>Ecdysozoa</taxon>
        <taxon>Arthropoda</taxon>
        <taxon>Chelicerata</taxon>
        <taxon>Arachnida</taxon>
        <taxon>Acari</taxon>
        <taxon>Parasitiformes</taxon>
        <taxon>Ixodida</taxon>
        <taxon>Ixodoidea</taxon>
        <taxon>Ixodidae</taxon>
        <taxon>Rhipicephalinae</taxon>
        <taxon>Rhipicephalus</taxon>
        <taxon>Boophilus</taxon>
    </lineage>
</organism>